<reference evidence="1 2" key="1">
    <citation type="journal article" date="2019" name="Nat. Ecol. Evol.">
        <title>Megaphylogeny resolves global patterns of mushroom evolution.</title>
        <authorList>
            <person name="Varga T."/>
            <person name="Krizsan K."/>
            <person name="Foldi C."/>
            <person name="Dima B."/>
            <person name="Sanchez-Garcia M."/>
            <person name="Sanchez-Ramirez S."/>
            <person name="Szollosi G.J."/>
            <person name="Szarkandi J.G."/>
            <person name="Papp V."/>
            <person name="Albert L."/>
            <person name="Andreopoulos W."/>
            <person name="Angelini C."/>
            <person name="Antonin V."/>
            <person name="Barry K.W."/>
            <person name="Bougher N.L."/>
            <person name="Buchanan P."/>
            <person name="Buyck B."/>
            <person name="Bense V."/>
            <person name="Catcheside P."/>
            <person name="Chovatia M."/>
            <person name="Cooper J."/>
            <person name="Damon W."/>
            <person name="Desjardin D."/>
            <person name="Finy P."/>
            <person name="Geml J."/>
            <person name="Haridas S."/>
            <person name="Hughes K."/>
            <person name="Justo A."/>
            <person name="Karasinski D."/>
            <person name="Kautmanova I."/>
            <person name="Kiss B."/>
            <person name="Kocsube S."/>
            <person name="Kotiranta H."/>
            <person name="LaButti K.M."/>
            <person name="Lechner B.E."/>
            <person name="Liimatainen K."/>
            <person name="Lipzen A."/>
            <person name="Lukacs Z."/>
            <person name="Mihaltcheva S."/>
            <person name="Morgado L.N."/>
            <person name="Niskanen T."/>
            <person name="Noordeloos M.E."/>
            <person name="Ohm R.A."/>
            <person name="Ortiz-Santana B."/>
            <person name="Ovrebo C."/>
            <person name="Racz N."/>
            <person name="Riley R."/>
            <person name="Savchenko A."/>
            <person name="Shiryaev A."/>
            <person name="Soop K."/>
            <person name="Spirin V."/>
            <person name="Szebenyi C."/>
            <person name="Tomsovsky M."/>
            <person name="Tulloss R.E."/>
            <person name="Uehling J."/>
            <person name="Grigoriev I.V."/>
            <person name="Vagvolgyi C."/>
            <person name="Papp T."/>
            <person name="Martin F.M."/>
            <person name="Miettinen O."/>
            <person name="Hibbett D.S."/>
            <person name="Nagy L.G."/>
        </authorList>
    </citation>
    <scope>NUCLEOTIDE SEQUENCE [LARGE SCALE GENOMIC DNA]</scope>
    <source>
        <strain evidence="1 2">NL-1719</strain>
    </source>
</reference>
<evidence type="ECO:0000313" key="2">
    <source>
        <dbReference type="Proteomes" id="UP000308600"/>
    </source>
</evidence>
<gene>
    <name evidence="1" type="ORF">BDN72DRAFT_864624</name>
</gene>
<sequence length="583" mass="66517">MPKHPFAGKQTPTNTISFEPPLTRATKKRKIELGEDVQLYDMIEAERIISNTRRSNITKFGKFDMKALISRYKDEGIEDLIKEGLSGHDAEVYMMQEAKAGGDSFTMFEASGASTSRNAALKSLQKPDVVEPDSGGLDLSRRKKQKIMRPGEYVIDGILQTPKPSDSWQPVLHKPEYNESHRPPRTSNTSDKPARRSRNKKRGGWRVREDLSRKDKDALRHLHHADFHQNAVFSLKEDTLVTEPGWNGQEPLPASKGMLIQMWHDKKLGSELKKFYKVHITDFKSITILMDCNNLTFLVRSDQTEWFKNTLGPKFVEVCDLLTVNTNYKSIILPDTRGEHDPVIIGIQRQHSKEPNVPKFEKDNILAVTSFKESEITKQVCQHIVNILKARFPGVAARYARCAIWHWRKYGKWPEYGLYFNFCLNVPRPEVGRVHCAPHVDSKNIVGVCAVLVYELPNSNFNHKERSWLVLWDAGVMVEIAPWMVVFYPSSLFYHFNIDPCDFEVVSAPEGETPTQNNSKDLNGAHGRGSMVFFNQATLFMSSETDSQTLNQAEKNGKSRKTDFSKDINACFKESARVFSIPH</sequence>
<dbReference type="Proteomes" id="UP000308600">
    <property type="component" value="Unassembled WGS sequence"/>
</dbReference>
<evidence type="ECO:0000313" key="1">
    <source>
        <dbReference type="EMBL" id="TFK60101.1"/>
    </source>
</evidence>
<organism evidence="1 2">
    <name type="scientific">Pluteus cervinus</name>
    <dbReference type="NCBI Taxonomy" id="181527"/>
    <lineage>
        <taxon>Eukaryota</taxon>
        <taxon>Fungi</taxon>
        <taxon>Dikarya</taxon>
        <taxon>Basidiomycota</taxon>
        <taxon>Agaricomycotina</taxon>
        <taxon>Agaricomycetes</taxon>
        <taxon>Agaricomycetidae</taxon>
        <taxon>Agaricales</taxon>
        <taxon>Pluteineae</taxon>
        <taxon>Pluteaceae</taxon>
        <taxon>Pluteus</taxon>
    </lineage>
</organism>
<keyword evidence="2" id="KW-1185">Reference proteome</keyword>
<protein>
    <submittedName>
        <fullName evidence="1">Uncharacterized protein</fullName>
    </submittedName>
</protein>
<proteinExistence type="predicted"/>
<accession>A0ACD3A3J1</accession>
<dbReference type="EMBL" id="ML208831">
    <property type="protein sequence ID" value="TFK60101.1"/>
    <property type="molecule type" value="Genomic_DNA"/>
</dbReference>
<name>A0ACD3A3J1_9AGAR</name>